<keyword evidence="3" id="KW-1185">Reference proteome</keyword>
<evidence type="ECO:0000259" key="1">
    <source>
        <dbReference type="Pfam" id="PF04457"/>
    </source>
</evidence>
<accession>A0ABQ6M9T5</accession>
<proteinExistence type="predicted"/>
<dbReference type="InterPro" id="IPR040459">
    <property type="entry name" value="MJ1316"/>
</dbReference>
<dbReference type="Proteomes" id="UP001165060">
    <property type="component" value="Unassembled WGS sequence"/>
</dbReference>
<comment type="caution">
    <text evidence="2">The sequence shown here is derived from an EMBL/GenBank/DDBJ whole genome shotgun (WGS) entry which is preliminary data.</text>
</comment>
<dbReference type="EMBL" id="BRYB01003892">
    <property type="protein sequence ID" value="GMI22323.1"/>
    <property type="molecule type" value="Genomic_DNA"/>
</dbReference>
<feature type="domain" description="MJ1316 RNA cyclic group end recognition" evidence="1">
    <location>
        <begin position="1"/>
        <end position="79"/>
    </location>
</feature>
<dbReference type="SUPFAM" id="SSF52540">
    <property type="entry name" value="P-loop containing nucleoside triphosphate hydrolases"/>
    <property type="match status" value="1"/>
</dbReference>
<organism evidence="2 3">
    <name type="scientific">Tetraparma gracilis</name>
    <dbReference type="NCBI Taxonomy" id="2962635"/>
    <lineage>
        <taxon>Eukaryota</taxon>
        <taxon>Sar</taxon>
        <taxon>Stramenopiles</taxon>
        <taxon>Ochrophyta</taxon>
        <taxon>Bolidophyceae</taxon>
        <taxon>Parmales</taxon>
        <taxon>Triparmaceae</taxon>
        <taxon>Tetraparma</taxon>
    </lineage>
</organism>
<dbReference type="Pfam" id="PF04457">
    <property type="entry name" value="MJ1316"/>
    <property type="match status" value="1"/>
</dbReference>
<evidence type="ECO:0000313" key="3">
    <source>
        <dbReference type="Proteomes" id="UP001165060"/>
    </source>
</evidence>
<gene>
    <name evidence="2" type="ORF">TeGR_g11962</name>
</gene>
<dbReference type="PANTHER" id="PTHR13308:SF40">
    <property type="entry name" value="NEDD4-BINDING PROTEIN 2-LIKE 1"/>
    <property type="match status" value="1"/>
</dbReference>
<dbReference type="PANTHER" id="PTHR13308">
    <property type="entry name" value="NEDD4-BINDING PROTEIN 2-LIKE 1"/>
    <property type="match status" value="1"/>
</dbReference>
<dbReference type="Gene3D" id="3.40.50.300">
    <property type="entry name" value="P-loop containing nucleotide triphosphate hydrolases"/>
    <property type="match status" value="1"/>
</dbReference>
<dbReference type="InterPro" id="IPR026302">
    <property type="entry name" value="NEDD4-bd_p2"/>
</dbReference>
<evidence type="ECO:0000313" key="2">
    <source>
        <dbReference type="EMBL" id="GMI22323.1"/>
    </source>
</evidence>
<dbReference type="Pfam" id="PF13671">
    <property type="entry name" value="AAA_33"/>
    <property type="match status" value="1"/>
</dbReference>
<name>A0ABQ6M9T5_9STRA</name>
<sequence>MRTSSDVISRVLHDPSMGSPDSIIVGYWDGIAGKVLEKPLSKFSCWGDIAMASLHALAIPQHRIRYFKHGPSETMLWHKADKLDLIFGSTLPFKKVTMKELDEMRGAPPPLPSAPAPPPTPLQAFLSDRQITDFDEIRAVLTGPGFGCRVRSTNNLYSVMYDEMRSSFTSQALLSQQDAASRALDHCRGVIYEKGTNKLVCMAFHKFWESYDDRSAASVLDWSSAVAAEKADGMLTKLYRYNDQWRIASNGMINADKATLRSAGPNVTVGSLFRDAANCSIPGGFSALLASLDPSRTYAFELLHPAHRIVCYQRSPRLIHLCTRVQSSGEEIYDDNLTLVPRPAAVSVAGGLAALQARASSLSSQGEGFVVRDGQNRRIKVKGSEYLRAHREEDRLNSNVWFHVCSAYLLPGKLSSSMSWQALLPAGFDKAGCAAFLRGALRTVCGEGVSETEGKAELVRSLARREVFEAIVYGGVEEMRGVEKVLAPATAAVPDSLAACLDTHDVVIMRGLPGAGKSTHIAMVRAERPDLVFRVASADDYFVDPISGSYNFDRANLPDAHSHCRSVARAAVAAGQKVIIDNTNSTVKEMAPYLDLAATFRLKAVVFELDCDGPEEAALMAGRNQHGVPLSGVERMLSGWESAPQGVQVVRARRVAAGLVEVLRKLHEKSQLLYAAVFLDPASKRKLAQMRRPEHLEIQDGDHATIAFHRKFPNTPSFFAQLAGVVGKKVQMEVTHLAADHGLAAAAVSCADSGVMGVAALAGHKEFFDGGWLMKPRKGIKTAAWKMEAISEMVQGEGGEGGEVFVWDDKEENRRALQNSSIERMIVMDEFSAQ</sequence>
<dbReference type="InterPro" id="IPR027417">
    <property type="entry name" value="P-loop_NTPase"/>
</dbReference>
<reference evidence="2 3" key="1">
    <citation type="journal article" date="2023" name="Commun. Biol.">
        <title>Genome analysis of Parmales, the sister group of diatoms, reveals the evolutionary specialization of diatoms from phago-mixotrophs to photoautotrophs.</title>
        <authorList>
            <person name="Ban H."/>
            <person name="Sato S."/>
            <person name="Yoshikawa S."/>
            <person name="Yamada K."/>
            <person name="Nakamura Y."/>
            <person name="Ichinomiya M."/>
            <person name="Sato N."/>
            <person name="Blanc-Mathieu R."/>
            <person name="Endo H."/>
            <person name="Kuwata A."/>
            <person name="Ogata H."/>
        </authorList>
    </citation>
    <scope>NUCLEOTIDE SEQUENCE [LARGE SCALE GENOMIC DNA]</scope>
</reference>
<protein>
    <recommendedName>
        <fullName evidence="1">MJ1316 RNA cyclic group end recognition domain-containing protein</fullName>
    </recommendedName>
</protein>